<dbReference type="InterPro" id="IPR008948">
    <property type="entry name" value="L-Aspartase-like"/>
</dbReference>
<dbReference type="SUPFAM" id="SSF48557">
    <property type="entry name" value="L-aspartase-like"/>
    <property type="match status" value="1"/>
</dbReference>
<feature type="domain" description="Fumarate lyase N-terminal" evidence="5">
    <location>
        <begin position="18"/>
        <end position="347"/>
    </location>
</feature>
<keyword evidence="8" id="KW-1185">Reference proteome</keyword>
<gene>
    <name evidence="4 7" type="primary">fumC</name>
    <name evidence="7" type="ORF">GZA08_11810</name>
</gene>
<dbReference type="RefSeq" id="WP_163893909.1">
    <property type="nucleotide sequence ID" value="NZ_JAAFYS010000003.1"/>
</dbReference>
<feature type="binding site" description="in site B" evidence="4">
    <location>
        <begin position="134"/>
        <end position="137"/>
    </location>
    <ligand>
        <name>substrate</name>
    </ligand>
</feature>
<dbReference type="FunFam" id="1.10.40.30:FF:000002">
    <property type="entry name" value="Fumarate hydratase class II"/>
    <property type="match status" value="1"/>
</dbReference>
<dbReference type="EMBL" id="JAAGAB010000003">
    <property type="protein sequence ID" value="NDV01649.1"/>
    <property type="molecule type" value="Genomic_DNA"/>
</dbReference>
<accession>A0A6B2JYG0</accession>
<comment type="catalytic activity">
    <reaction evidence="4">
        <text>(S)-malate = fumarate + H2O</text>
        <dbReference type="Rhea" id="RHEA:12460"/>
        <dbReference type="ChEBI" id="CHEBI:15377"/>
        <dbReference type="ChEBI" id="CHEBI:15589"/>
        <dbReference type="ChEBI" id="CHEBI:29806"/>
        <dbReference type="EC" id="4.2.1.2"/>
    </reaction>
</comment>
<dbReference type="InterPro" id="IPR022761">
    <property type="entry name" value="Fumarate_lyase_N"/>
</dbReference>
<feature type="binding site" evidence="4">
    <location>
        <position position="324"/>
    </location>
    <ligand>
        <name>substrate</name>
    </ligand>
</feature>
<comment type="miscellaneous">
    <text evidence="4">There are 2 substrate-binding sites: the catalytic A site, and the non-catalytic B site that may play a role in the transfer of substrate or product between the active site and the solvent. Alternatively, the B site may bind allosteric effectors.</text>
</comment>
<dbReference type="Gene3D" id="1.20.200.10">
    <property type="entry name" value="Fumarase/aspartase (Central domain)"/>
    <property type="match status" value="1"/>
</dbReference>
<keyword evidence="4" id="KW-0963">Cytoplasm</keyword>
<dbReference type="FunFam" id="1.10.275.10:FF:000001">
    <property type="entry name" value="Fumarate hydratase, mitochondrial"/>
    <property type="match status" value="1"/>
</dbReference>
<sequence>MTDTRKDATRRETDSFGPLEVQADRYWGAQTQRSLQNFPIGWERQPVAIVRALGVIKQACAEANRDRGKIEGEMAEAMIAAAAEVVAGKLDDHFPLVVWQTGSGTQSNMNANEVISNRAIEMLGGVMGSKDPVHPNDHVNMGQSSNDTFPTAMHIAVAMTARDVTIPGLRKLLDALEAKVKEFDGIIKIGRTHTMDATPLTLAQEFSGYAHQVRMGIERVESALPRIYELAQGGTAVGTGLNTPKGWGETVAANMSKITGLPFVTAPNKFEALAAHDAMVEMSGQLKVVATSLFKIANDIRLLGSGPRCGLGELMLPENEPGSSIMPGKVNPTQCEALTQVCAHVLGNDAAVGFAGTQGHFELNVYKPMMAYNVLQSMQLLGDAASAFTDNCVVGIRANTDRIEKLMRESLMLVTALAPTIGYDNATTVAKTAHKNGTTLKEEAVNLGFVDEETFEKVVRPEEMIGPK</sequence>
<dbReference type="CDD" id="cd01362">
    <property type="entry name" value="Fumarase_classII"/>
    <property type="match status" value="1"/>
</dbReference>
<comment type="pathway">
    <text evidence="4">Carbohydrate metabolism; tricarboxylic acid cycle; (S)-malate from fumarate: step 1/1.</text>
</comment>
<comment type="function">
    <text evidence="4">Involved in the TCA cycle. Catalyzes the stereospecific interconversion of fumarate to L-malate.</text>
</comment>
<dbReference type="GO" id="GO:0004333">
    <property type="term" value="F:fumarate hydratase activity"/>
    <property type="evidence" value="ECO:0007669"/>
    <property type="project" value="UniProtKB-UniRule"/>
</dbReference>
<dbReference type="GO" id="GO:0006106">
    <property type="term" value="P:fumarate metabolic process"/>
    <property type="evidence" value="ECO:0007669"/>
    <property type="project" value="InterPro"/>
</dbReference>
<feature type="binding site" evidence="4">
    <location>
        <begin position="329"/>
        <end position="331"/>
    </location>
    <ligand>
        <name>substrate</name>
    </ligand>
</feature>
<feature type="binding site" evidence="4">
    <location>
        <position position="192"/>
    </location>
    <ligand>
        <name>substrate</name>
    </ligand>
</feature>
<feature type="domain" description="Fumarase C C-terminal" evidence="6">
    <location>
        <begin position="413"/>
        <end position="465"/>
    </location>
</feature>
<feature type="binding site" evidence="4">
    <location>
        <begin position="144"/>
        <end position="146"/>
    </location>
    <ligand>
        <name>substrate</name>
    </ligand>
</feature>
<dbReference type="PANTHER" id="PTHR11444:SF1">
    <property type="entry name" value="FUMARATE HYDRATASE, MITOCHONDRIAL"/>
    <property type="match status" value="1"/>
</dbReference>
<evidence type="ECO:0000256" key="3">
    <source>
        <dbReference type="ARBA" id="ARBA00023239"/>
    </source>
</evidence>
<dbReference type="NCBIfam" id="TIGR00979">
    <property type="entry name" value="fumC_II"/>
    <property type="match status" value="1"/>
</dbReference>
<keyword evidence="2 4" id="KW-0816">Tricarboxylic acid cycle</keyword>
<dbReference type="AlphaFoldDB" id="A0A6B2JYG0"/>
<dbReference type="GO" id="GO:0006108">
    <property type="term" value="P:malate metabolic process"/>
    <property type="evidence" value="ECO:0007669"/>
    <property type="project" value="TreeGrafter"/>
</dbReference>
<proteinExistence type="inferred from homology"/>
<keyword evidence="3 4" id="KW-0456">Lyase</keyword>
<dbReference type="GO" id="GO:0005737">
    <property type="term" value="C:cytoplasm"/>
    <property type="evidence" value="ECO:0007669"/>
    <property type="project" value="UniProtKB-SubCell"/>
</dbReference>
<dbReference type="InterPro" id="IPR020557">
    <property type="entry name" value="Fumarate_lyase_CS"/>
</dbReference>
<evidence type="ECO:0000259" key="6">
    <source>
        <dbReference type="Pfam" id="PF10415"/>
    </source>
</evidence>
<evidence type="ECO:0000313" key="8">
    <source>
        <dbReference type="Proteomes" id="UP000474757"/>
    </source>
</evidence>
<comment type="subcellular location">
    <subcellularLocation>
        <location evidence="4">Cytoplasm</location>
    </subcellularLocation>
</comment>
<dbReference type="UniPathway" id="UPA00223">
    <property type="reaction ID" value="UER01007"/>
</dbReference>
<dbReference type="Gene3D" id="1.10.275.10">
    <property type="entry name" value="Fumarase/aspartase (N-terminal domain)"/>
    <property type="match status" value="1"/>
</dbReference>
<dbReference type="FunFam" id="1.20.200.10:FF:000001">
    <property type="entry name" value="Fumarate hydratase, mitochondrial"/>
    <property type="match status" value="1"/>
</dbReference>
<dbReference type="EC" id="4.2.1.2" evidence="4"/>
<dbReference type="Pfam" id="PF10415">
    <property type="entry name" value="FumaraseC_C"/>
    <property type="match status" value="1"/>
</dbReference>
<dbReference type="GO" id="GO:0006099">
    <property type="term" value="P:tricarboxylic acid cycle"/>
    <property type="evidence" value="ECO:0007669"/>
    <property type="project" value="UniProtKB-UniRule"/>
</dbReference>
<dbReference type="Proteomes" id="UP000474757">
    <property type="component" value="Unassembled WGS sequence"/>
</dbReference>
<comment type="subunit">
    <text evidence="4">Homotetramer.</text>
</comment>
<name>A0A6B2JYG0_9RHOB</name>
<dbReference type="Pfam" id="PF00206">
    <property type="entry name" value="Lyase_1"/>
    <property type="match status" value="1"/>
</dbReference>
<evidence type="ECO:0000256" key="1">
    <source>
        <dbReference type="ARBA" id="ARBA00009084"/>
    </source>
</evidence>
<dbReference type="InterPro" id="IPR005677">
    <property type="entry name" value="Fum_hydII"/>
</dbReference>
<dbReference type="Gene3D" id="1.10.40.30">
    <property type="entry name" value="Fumarase/aspartase (C-terminal domain)"/>
    <property type="match status" value="1"/>
</dbReference>
<dbReference type="PANTHER" id="PTHR11444">
    <property type="entry name" value="ASPARTATEAMMONIA/ARGININOSUCCINATE/ADENYLOSUCCINATE LYASE"/>
    <property type="match status" value="1"/>
</dbReference>
<dbReference type="InterPro" id="IPR018951">
    <property type="entry name" value="Fumarase_C_C"/>
</dbReference>
<dbReference type="HAMAP" id="MF_00743">
    <property type="entry name" value="FumaraseC"/>
    <property type="match status" value="1"/>
</dbReference>
<dbReference type="NCBIfam" id="NF008909">
    <property type="entry name" value="PRK12273.1"/>
    <property type="match status" value="1"/>
</dbReference>
<feature type="active site" description="Proton donor/acceptor" evidence="4">
    <location>
        <position position="193"/>
    </location>
</feature>
<comment type="caution">
    <text evidence="7">The sequence shown here is derived from an EMBL/GenBank/DDBJ whole genome shotgun (WGS) entry which is preliminary data.</text>
</comment>
<evidence type="ECO:0000313" key="7">
    <source>
        <dbReference type="EMBL" id="NDV01649.1"/>
    </source>
</evidence>
<reference evidence="7 8" key="1">
    <citation type="submission" date="2020-02" db="EMBL/GenBank/DDBJ databases">
        <title>Pseudoroseicyclus tamarix, sp. nov., isolated from offshore sediment of a Tamarix chinensis forest.</title>
        <authorList>
            <person name="Gai Y."/>
        </authorList>
    </citation>
    <scope>NUCLEOTIDE SEQUENCE [LARGE SCALE GENOMIC DNA]</scope>
    <source>
        <strain evidence="7 8">CLL3-39</strain>
    </source>
</reference>
<comment type="similarity">
    <text evidence="1 4">Belongs to the class-II fumarase/aspartase family. Fumarase subfamily.</text>
</comment>
<feature type="active site" evidence="4">
    <location>
        <position position="323"/>
    </location>
</feature>
<feature type="binding site" evidence="4">
    <location>
        <begin position="103"/>
        <end position="105"/>
    </location>
    <ligand>
        <name>substrate</name>
    </ligand>
</feature>
<dbReference type="PROSITE" id="PS00163">
    <property type="entry name" value="FUMARATE_LYASES"/>
    <property type="match status" value="1"/>
</dbReference>
<dbReference type="PRINTS" id="PR00149">
    <property type="entry name" value="FUMRATELYASE"/>
</dbReference>
<feature type="site" description="Important for catalytic activity" evidence="4">
    <location>
        <position position="336"/>
    </location>
</feature>
<organism evidence="7 8">
    <name type="scientific">Pseudoroseicyclus tamaricis</name>
    <dbReference type="NCBI Taxonomy" id="2705421"/>
    <lineage>
        <taxon>Bacteria</taxon>
        <taxon>Pseudomonadati</taxon>
        <taxon>Pseudomonadota</taxon>
        <taxon>Alphaproteobacteria</taxon>
        <taxon>Rhodobacterales</taxon>
        <taxon>Paracoccaceae</taxon>
        <taxon>Pseudoroseicyclus</taxon>
    </lineage>
</organism>
<dbReference type="InterPro" id="IPR024083">
    <property type="entry name" value="Fumarase/histidase_N"/>
</dbReference>
<protein>
    <recommendedName>
        <fullName evidence="4">Fumarate hydratase class II</fullName>
        <shortName evidence="4">Fumarase C</shortName>
        <ecNumber evidence="4">4.2.1.2</ecNumber>
    </recommendedName>
    <alternativeName>
        <fullName evidence="4">Aerobic fumarase</fullName>
    </alternativeName>
    <alternativeName>
        <fullName evidence="4">Iron-independent fumarase</fullName>
    </alternativeName>
</protein>
<evidence type="ECO:0000256" key="4">
    <source>
        <dbReference type="HAMAP-Rule" id="MF_00743"/>
    </source>
</evidence>
<evidence type="ECO:0000259" key="5">
    <source>
        <dbReference type="Pfam" id="PF00206"/>
    </source>
</evidence>
<evidence type="ECO:0000256" key="2">
    <source>
        <dbReference type="ARBA" id="ARBA00022532"/>
    </source>
</evidence>
<dbReference type="InterPro" id="IPR000362">
    <property type="entry name" value="Fumarate_lyase_fam"/>
</dbReference>